<protein>
    <submittedName>
        <fullName evidence="1">Unannotated protein</fullName>
    </submittedName>
</protein>
<dbReference type="AlphaFoldDB" id="A0A6J6C4D3"/>
<sequence>MSDPIRDVELHGELPKLNSPILIVMLQGWIDAAGAANDTMSLIEGQIDPLPIATFDPDVFIDFRARRPTMEIREGRNNGLDWPSIDMYSGHDANGRDLLILRGHEPDSAWNRFSAAVRELCLRMDVSMMVGLGAYPFPTPHTRAINLSCTTPTVELLEKAPFLRSTVDVPAGMVAVLEQVLHDSGIPSISVWAQVPQYLPGMTYPAASSALLRGLVSVADLHFDGSKLDQEAVIQRERLDRMVARNSEHAEMVAKLEAAYDALIGAPVNPNNQSQLTESDIPSIEELSAELDAFLRDANPE</sequence>
<dbReference type="EMBL" id="CAEZSL010000096">
    <property type="protein sequence ID" value="CAB4545935.1"/>
    <property type="molecule type" value="Genomic_DNA"/>
</dbReference>
<dbReference type="SUPFAM" id="SSF159659">
    <property type="entry name" value="Cgl1923-like"/>
    <property type="match status" value="1"/>
</dbReference>
<dbReference type="InterPro" id="IPR019151">
    <property type="entry name" value="Proteasome_assmbl_chaperone_2"/>
</dbReference>
<evidence type="ECO:0000313" key="1">
    <source>
        <dbReference type="EMBL" id="CAB4545935.1"/>
    </source>
</evidence>
<accession>A0A6J6C4D3</accession>
<dbReference type="PIRSF" id="PIRSF028754">
    <property type="entry name" value="UCP028754"/>
    <property type="match status" value="1"/>
</dbReference>
<gene>
    <name evidence="1" type="ORF">UFOPK1421_00948</name>
</gene>
<organism evidence="1">
    <name type="scientific">freshwater metagenome</name>
    <dbReference type="NCBI Taxonomy" id="449393"/>
    <lineage>
        <taxon>unclassified sequences</taxon>
        <taxon>metagenomes</taxon>
        <taxon>ecological metagenomes</taxon>
    </lineage>
</organism>
<name>A0A6J6C4D3_9ZZZZ</name>
<dbReference type="Gene3D" id="3.40.50.10900">
    <property type="entry name" value="PAC-like subunit"/>
    <property type="match status" value="1"/>
</dbReference>
<proteinExistence type="predicted"/>
<reference evidence="1" key="1">
    <citation type="submission" date="2020-05" db="EMBL/GenBank/DDBJ databases">
        <authorList>
            <person name="Chiriac C."/>
            <person name="Salcher M."/>
            <person name="Ghai R."/>
            <person name="Kavagutti S V."/>
        </authorList>
    </citation>
    <scope>NUCLEOTIDE SEQUENCE</scope>
</reference>
<dbReference type="Pfam" id="PF09754">
    <property type="entry name" value="PAC2"/>
    <property type="match status" value="1"/>
</dbReference>
<dbReference type="InterPro" id="IPR038389">
    <property type="entry name" value="PSMG2_sf"/>
</dbReference>
<dbReference type="InterPro" id="IPR008492">
    <property type="entry name" value="Rv2714-like"/>
</dbReference>